<sequence length="123" mass="14323">MKGIVYKSCVRSALLYGSETWCLSENELGILRRTERAMVRVMCGVKLMDRKITEDLMQMLGLREAVDRLAKANGVRWYGHVLRREDGHVLRRALDLEVSGPRKRGRPKKRGRCKWRRRVGRLG</sequence>
<dbReference type="Proteomes" id="UP000694865">
    <property type="component" value="Unplaced"/>
</dbReference>
<dbReference type="GeneID" id="100369887"/>
<name>A0ABM0MWM9_SACKO</name>
<protein>
    <submittedName>
        <fullName evidence="2">Uncharacterized protein LOC100369887</fullName>
    </submittedName>
</protein>
<evidence type="ECO:0000313" key="1">
    <source>
        <dbReference type="Proteomes" id="UP000694865"/>
    </source>
</evidence>
<accession>A0ABM0MWM9</accession>
<gene>
    <name evidence="2" type="primary">LOC100369887</name>
</gene>
<evidence type="ECO:0000313" key="2">
    <source>
        <dbReference type="RefSeq" id="XP_006824420.1"/>
    </source>
</evidence>
<reference evidence="2" key="1">
    <citation type="submission" date="2025-08" db="UniProtKB">
        <authorList>
            <consortium name="RefSeq"/>
        </authorList>
    </citation>
    <scope>IDENTIFICATION</scope>
    <source>
        <tissue evidence="2">Testes</tissue>
    </source>
</reference>
<dbReference type="RefSeq" id="XP_006824420.1">
    <property type="nucleotide sequence ID" value="XM_006824357.1"/>
</dbReference>
<organism evidence="1 2">
    <name type="scientific">Saccoglossus kowalevskii</name>
    <name type="common">Acorn worm</name>
    <dbReference type="NCBI Taxonomy" id="10224"/>
    <lineage>
        <taxon>Eukaryota</taxon>
        <taxon>Metazoa</taxon>
        <taxon>Hemichordata</taxon>
        <taxon>Enteropneusta</taxon>
        <taxon>Harrimaniidae</taxon>
        <taxon>Saccoglossus</taxon>
    </lineage>
</organism>
<keyword evidence="1" id="KW-1185">Reference proteome</keyword>
<proteinExistence type="predicted"/>